<dbReference type="InterPro" id="IPR013897">
    <property type="entry name" value="Duc1"/>
</dbReference>
<organism evidence="2">
    <name type="scientific">Ditylum brightwellii</name>
    <dbReference type="NCBI Taxonomy" id="49249"/>
    <lineage>
        <taxon>Eukaryota</taxon>
        <taxon>Sar</taxon>
        <taxon>Stramenopiles</taxon>
        <taxon>Ochrophyta</taxon>
        <taxon>Bacillariophyta</taxon>
        <taxon>Mediophyceae</taxon>
        <taxon>Lithodesmiophycidae</taxon>
        <taxon>Lithodesmiales</taxon>
        <taxon>Lithodesmiaceae</taxon>
        <taxon>Ditylum</taxon>
    </lineage>
</organism>
<sequence>MMRTKFISRSMIGQGEKLLKRNCMAMGVTVASLLLATSIISETSFADARPRIKISTNTRWKQILEEFIKDKDYPFSRQIEKLGNKIFDNEITQEQQQSKIVKEPAAKFPSLQARLAIDKNDEMRLFQINSNEPIPFENDFFVGHVSLVLRPLDSHDDPKFAERLPSDDEFSTSTFWIQIEGRFKRQMRKDQVFVGAQLGDTKMNLGSITRKVSDLFLRLLNSSAGGGKMFYSFGTEYESPHISFPLHSGIDVTKAGTENVQRSGKQAKITGKDHDSTPDEDLYWNTKDVYTMSYYAKSIDLARWSILLPFEFHLGKVWGKSDVQLVIYEQDTKSQDHKKNYLFNLQMKHLGIPHISQILSEGIMKTPPLATSPNN</sequence>
<proteinExistence type="predicted"/>
<protein>
    <recommendedName>
        <fullName evidence="1">Domain of unknown function at the cortex 1 domain-containing protein</fullName>
    </recommendedName>
</protein>
<evidence type="ECO:0000259" key="1">
    <source>
        <dbReference type="Pfam" id="PF08588"/>
    </source>
</evidence>
<dbReference type="PANTHER" id="PTHR34826:SF2">
    <property type="entry name" value="UPF0590 PROTEIN C409.17C"/>
    <property type="match status" value="1"/>
</dbReference>
<dbReference type="AlphaFoldDB" id="A0A7S4WKD4"/>
<evidence type="ECO:0000313" key="2">
    <source>
        <dbReference type="EMBL" id="CAE4670445.1"/>
    </source>
</evidence>
<name>A0A7S4WKD4_9STRA</name>
<feature type="domain" description="Domain of unknown function at the cortex 1" evidence="1">
    <location>
        <begin position="119"/>
        <end position="345"/>
    </location>
</feature>
<reference evidence="2" key="1">
    <citation type="submission" date="2021-01" db="EMBL/GenBank/DDBJ databases">
        <authorList>
            <person name="Corre E."/>
            <person name="Pelletier E."/>
            <person name="Niang G."/>
            <person name="Scheremetjew M."/>
            <person name="Finn R."/>
            <person name="Kale V."/>
            <person name="Holt S."/>
            <person name="Cochrane G."/>
            <person name="Meng A."/>
            <person name="Brown T."/>
            <person name="Cohen L."/>
        </authorList>
    </citation>
    <scope>NUCLEOTIDE SEQUENCE</scope>
    <source>
        <strain evidence="2">GSO104</strain>
    </source>
</reference>
<accession>A0A7S4WKD4</accession>
<dbReference type="EMBL" id="HBNS01062030">
    <property type="protein sequence ID" value="CAE4670445.1"/>
    <property type="molecule type" value="Transcribed_RNA"/>
</dbReference>
<gene>
    <name evidence="2" type="ORF">DBRI00130_LOCUS44756</name>
</gene>
<dbReference type="Pfam" id="PF08588">
    <property type="entry name" value="Duc1"/>
    <property type="match status" value="1"/>
</dbReference>
<dbReference type="PANTHER" id="PTHR34826">
    <property type="entry name" value="UPF0590 PROTEIN C409.17C"/>
    <property type="match status" value="1"/>
</dbReference>